<accession>A0A0J7MWR4</accession>
<sequence length="570" mass="67699">MVKQCYKCFRYGHIKQWCKSEEKCIICGEAKHGTCSKTVRCVNCGGVHRSTNRTCRVYGKNRDLHLIMAYHNCSFRSAERILAGKETQYDRYEDPEKWPRLTTPKNTGTREKHIERRMEEQEIEGRKNTESIEERKEEERKKEKMRTVSKENQNQEKMKKISKEENKRENYYAQFDTRELEITKERQGVGLKSTIKTGSSVRNMEAQEQAKNTKDTTESEIDIVKRLMEKLIFYLKKDEKLKNMVITKLQETGVAIERELEEEATHIPEEQAKRRKEVREIEERRREEEIIYQIKQNFWKSNDEERRLRRSKKNELGKIVQDYDIIVLTETKCQSSRNVYFSGFKTYYKESIGNSGGIAISVRNNLEFEIIQQWDNIGEEVDVIGVNINNVKKKFNLVAVYRRPGGVLPTRKWREIFLFDNRQLESIFVGDYNAHNTVWNCQNTDRNGERLWEVTIDNDIICLNQDTISRIRNVGQESSNIDLIFSTVEIVDKLEYEQIPDSWGSDHHPLEIRINESVIPYRKKTNRISTKKTRWEEYSQTMNKIIEKKRSKFKQLQEKNGELGNKYKDL</sequence>
<dbReference type="OrthoDB" id="7555138at2759"/>
<gene>
    <name evidence="3" type="ORF">RF55_16929</name>
</gene>
<evidence type="ECO:0000313" key="3">
    <source>
        <dbReference type="EMBL" id="KMQ84895.1"/>
    </source>
</evidence>
<dbReference type="PaxDb" id="67767-A0A0J7MWR4"/>
<dbReference type="AlphaFoldDB" id="A0A0J7MWR4"/>
<dbReference type="STRING" id="67767.A0A0J7MWR4"/>
<dbReference type="SUPFAM" id="SSF56219">
    <property type="entry name" value="DNase I-like"/>
    <property type="match status" value="1"/>
</dbReference>
<proteinExistence type="predicted"/>
<dbReference type="Proteomes" id="UP000036403">
    <property type="component" value="Unassembled WGS sequence"/>
</dbReference>
<dbReference type="Pfam" id="PF14529">
    <property type="entry name" value="Exo_endo_phos_2"/>
    <property type="match status" value="1"/>
</dbReference>
<dbReference type="InterPro" id="IPR036691">
    <property type="entry name" value="Endo/exonu/phosph_ase_sf"/>
</dbReference>
<protein>
    <submittedName>
        <fullName evidence="3">Nucleic-acid-binding protein from mobile element jockey</fullName>
    </submittedName>
</protein>
<evidence type="ECO:0000259" key="2">
    <source>
        <dbReference type="Pfam" id="PF14529"/>
    </source>
</evidence>
<evidence type="ECO:0000256" key="1">
    <source>
        <dbReference type="SAM" id="MobiDB-lite"/>
    </source>
</evidence>
<dbReference type="InterPro" id="IPR005135">
    <property type="entry name" value="Endo/exonuclease/phosphatase"/>
</dbReference>
<name>A0A0J7MWR4_LASNI</name>
<dbReference type="GO" id="GO:0003824">
    <property type="term" value="F:catalytic activity"/>
    <property type="evidence" value="ECO:0007669"/>
    <property type="project" value="InterPro"/>
</dbReference>
<evidence type="ECO:0000313" key="4">
    <source>
        <dbReference type="Proteomes" id="UP000036403"/>
    </source>
</evidence>
<feature type="domain" description="Endonuclease/exonuclease/phosphatase" evidence="2">
    <location>
        <begin position="397"/>
        <end position="510"/>
    </location>
</feature>
<comment type="caution">
    <text evidence="3">The sequence shown here is derived from an EMBL/GenBank/DDBJ whole genome shotgun (WGS) entry which is preliminary data.</text>
</comment>
<dbReference type="Gene3D" id="3.60.10.10">
    <property type="entry name" value="Endonuclease/exonuclease/phosphatase"/>
    <property type="match status" value="1"/>
</dbReference>
<dbReference type="EMBL" id="LBMM01015192">
    <property type="protein sequence ID" value="KMQ84895.1"/>
    <property type="molecule type" value="Genomic_DNA"/>
</dbReference>
<feature type="compositionally biased region" description="Basic and acidic residues" evidence="1">
    <location>
        <begin position="108"/>
        <end position="165"/>
    </location>
</feature>
<feature type="region of interest" description="Disordered" evidence="1">
    <location>
        <begin position="96"/>
        <end position="165"/>
    </location>
</feature>
<organism evidence="3 4">
    <name type="scientific">Lasius niger</name>
    <name type="common">Black garden ant</name>
    <dbReference type="NCBI Taxonomy" id="67767"/>
    <lineage>
        <taxon>Eukaryota</taxon>
        <taxon>Metazoa</taxon>
        <taxon>Ecdysozoa</taxon>
        <taxon>Arthropoda</taxon>
        <taxon>Hexapoda</taxon>
        <taxon>Insecta</taxon>
        <taxon>Pterygota</taxon>
        <taxon>Neoptera</taxon>
        <taxon>Endopterygota</taxon>
        <taxon>Hymenoptera</taxon>
        <taxon>Apocrita</taxon>
        <taxon>Aculeata</taxon>
        <taxon>Formicoidea</taxon>
        <taxon>Formicidae</taxon>
        <taxon>Formicinae</taxon>
        <taxon>Lasius</taxon>
        <taxon>Lasius</taxon>
    </lineage>
</organism>
<keyword evidence="4" id="KW-1185">Reference proteome</keyword>
<reference evidence="3 4" key="1">
    <citation type="submission" date="2015-04" db="EMBL/GenBank/DDBJ databases">
        <title>Lasius niger genome sequencing.</title>
        <authorList>
            <person name="Konorov E.A."/>
            <person name="Nikitin M.A."/>
            <person name="Kirill M.V."/>
            <person name="Chang P."/>
        </authorList>
    </citation>
    <scope>NUCLEOTIDE SEQUENCE [LARGE SCALE GENOMIC DNA]</scope>
    <source>
        <tissue evidence="3">Whole</tissue>
    </source>
</reference>